<proteinExistence type="inferred from homology"/>
<comment type="similarity">
    <text evidence="1">Belongs to the LOR family.</text>
</comment>
<evidence type="ECO:0000256" key="2">
    <source>
        <dbReference type="SAM" id="Phobius"/>
    </source>
</evidence>
<evidence type="ECO:0000313" key="3">
    <source>
        <dbReference type="EMBL" id="KAF8397165.1"/>
    </source>
</evidence>
<dbReference type="InterPro" id="IPR038595">
    <property type="entry name" value="LOR_sf"/>
</dbReference>
<keyword evidence="2" id="KW-1133">Transmembrane helix</keyword>
<organism evidence="3 4">
    <name type="scientific">Tetracentron sinense</name>
    <name type="common">Spur-leaf</name>
    <dbReference type="NCBI Taxonomy" id="13715"/>
    <lineage>
        <taxon>Eukaryota</taxon>
        <taxon>Viridiplantae</taxon>
        <taxon>Streptophyta</taxon>
        <taxon>Embryophyta</taxon>
        <taxon>Tracheophyta</taxon>
        <taxon>Spermatophyta</taxon>
        <taxon>Magnoliopsida</taxon>
        <taxon>Trochodendrales</taxon>
        <taxon>Trochodendraceae</taxon>
        <taxon>Tetracentron</taxon>
    </lineage>
</organism>
<dbReference type="Gene3D" id="2.40.160.200">
    <property type="entry name" value="LURP1-related"/>
    <property type="match status" value="1"/>
</dbReference>
<dbReference type="OrthoDB" id="770293at2759"/>
<protein>
    <recommendedName>
        <fullName evidence="5">Protein LURP-one-related 7</fullName>
    </recommendedName>
</protein>
<dbReference type="OMA" id="QFPFDLF"/>
<keyword evidence="4" id="KW-1185">Reference proteome</keyword>
<accession>A0A834Z050</accession>
<evidence type="ECO:0000256" key="1">
    <source>
        <dbReference type="ARBA" id="ARBA00005437"/>
    </source>
</evidence>
<keyword evidence="2" id="KW-0812">Transmembrane</keyword>
<dbReference type="AlphaFoldDB" id="A0A834Z050"/>
<dbReference type="EMBL" id="JABCRI010000011">
    <property type="protein sequence ID" value="KAF8397165.1"/>
    <property type="molecule type" value="Genomic_DNA"/>
</dbReference>
<name>A0A834Z050_TETSI</name>
<dbReference type="PANTHER" id="PTHR31087:SF85">
    <property type="entry name" value="PROTEIN LURP-ONE-RELATED 7"/>
    <property type="match status" value="1"/>
</dbReference>
<comment type="caution">
    <text evidence="3">The sequence shown here is derived from an EMBL/GenBank/DDBJ whole genome shotgun (WGS) entry which is preliminary data.</text>
</comment>
<dbReference type="SUPFAM" id="SSF54518">
    <property type="entry name" value="Tubby C-terminal domain-like"/>
    <property type="match status" value="1"/>
</dbReference>
<dbReference type="PANTHER" id="PTHR31087">
    <property type="match status" value="1"/>
</dbReference>
<keyword evidence="2" id="KW-0472">Membrane</keyword>
<reference evidence="3 4" key="1">
    <citation type="submission" date="2020-04" db="EMBL/GenBank/DDBJ databases">
        <title>Plant Genome Project.</title>
        <authorList>
            <person name="Zhang R.-G."/>
        </authorList>
    </citation>
    <scope>NUCLEOTIDE SEQUENCE [LARGE SCALE GENOMIC DNA]</scope>
    <source>
        <strain evidence="3">YNK0</strain>
        <tissue evidence="3">Leaf</tissue>
    </source>
</reference>
<feature type="transmembrane region" description="Helical" evidence="2">
    <location>
        <begin position="173"/>
        <end position="193"/>
    </location>
</feature>
<dbReference type="InterPro" id="IPR007612">
    <property type="entry name" value="LOR"/>
</dbReference>
<dbReference type="Pfam" id="PF04525">
    <property type="entry name" value="LOR"/>
    <property type="match status" value="1"/>
</dbReference>
<dbReference type="Proteomes" id="UP000655225">
    <property type="component" value="Unassembled WGS sequence"/>
</dbReference>
<evidence type="ECO:0000313" key="4">
    <source>
        <dbReference type="Proteomes" id="UP000655225"/>
    </source>
</evidence>
<sequence length="197" mass="22701">MNSIERNDHMASSLVYPEIWPIPIDLFVSKKNLSLKHADLSLTDAYGNLVFMVDDRSSNSAHRNRRVLLDAGGNPLISIYHDDGGSWKGFRGDSREWKDLIFRVRRTLHSRSRTELEVFLIGENWVDSKSDFKEKGCPFQRSCTIYKANSIVAQTSLMYKLGKIFVGRRRFRLTIFPGFNDHTLVVALLVIFFDGRK</sequence>
<dbReference type="InterPro" id="IPR025659">
    <property type="entry name" value="Tubby-like_C"/>
</dbReference>
<evidence type="ECO:0008006" key="5">
    <source>
        <dbReference type="Google" id="ProtNLM"/>
    </source>
</evidence>
<gene>
    <name evidence="3" type="ORF">HHK36_016072</name>
</gene>